<evidence type="ECO:0000256" key="1">
    <source>
        <dbReference type="ARBA" id="ARBA00004123"/>
    </source>
</evidence>
<feature type="domain" description="BZIP" evidence="8">
    <location>
        <begin position="247"/>
        <end position="310"/>
    </location>
</feature>
<feature type="region of interest" description="Disordered" evidence="7">
    <location>
        <begin position="190"/>
        <end position="215"/>
    </location>
</feature>
<dbReference type="Proteomes" id="UP001285441">
    <property type="component" value="Unassembled WGS sequence"/>
</dbReference>
<dbReference type="InterPro" id="IPR046347">
    <property type="entry name" value="bZIP_sf"/>
</dbReference>
<accession>A0AAE0P576</accession>
<keyword evidence="10" id="KW-1185">Reference proteome</keyword>
<evidence type="ECO:0000256" key="3">
    <source>
        <dbReference type="ARBA" id="ARBA00023015"/>
    </source>
</evidence>
<keyword evidence="3" id="KW-0805">Transcription regulation</keyword>
<comment type="caution">
    <text evidence="9">The sequence shown here is derived from an EMBL/GenBank/DDBJ whole genome shotgun (WGS) entry which is preliminary data.</text>
</comment>
<dbReference type="GO" id="GO:0003677">
    <property type="term" value="F:DNA binding"/>
    <property type="evidence" value="ECO:0007669"/>
    <property type="project" value="UniProtKB-KW"/>
</dbReference>
<organism evidence="9 10">
    <name type="scientific">Podospora didyma</name>
    <dbReference type="NCBI Taxonomy" id="330526"/>
    <lineage>
        <taxon>Eukaryota</taxon>
        <taxon>Fungi</taxon>
        <taxon>Dikarya</taxon>
        <taxon>Ascomycota</taxon>
        <taxon>Pezizomycotina</taxon>
        <taxon>Sordariomycetes</taxon>
        <taxon>Sordariomycetidae</taxon>
        <taxon>Sordariales</taxon>
        <taxon>Podosporaceae</taxon>
        <taxon>Podospora</taxon>
    </lineage>
</organism>
<evidence type="ECO:0000256" key="7">
    <source>
        <dbReference type="SAM" id="MobiDB-lite"/>
    </source>
</evidence>
<comment type="similarity">
    <text evidence="2">Belongs to the bZIP family.</text>
</comment>
<evidence type="ECO:0000259" key="8">
    <source>
        <dbReference type="PROSITE" id="PS50217"/>
    </source>
</evidence>
<comment type="subcellular location">
    <subcellularLocation>
        <location evidence="1">Nucleus</location>
    </subcellularLocation>
</comment>
<feature type="region of interest" description="Disordered" evidence="7">
    <location>
        <begin position="258"/>
        <end position="279"/>
    </location>
</feature>
<dbReference type="Gene3D" id="1.20.5.170">
    <property type="match status" value="1"/>
</dbReference>
<dbReference type="PANTHER" id="PTHR47416">
    <property type="entry name" value="BASIC-LEUCINE ZIPPER TRANSCRIPTION FACTOR F-RELATED"/>
    <property type="match status" value="1"/>
</dbReference>
<dbReference type="AlphaFoldDB" id="A0AAE0P576"/>
<evidence type="ECO:0000313" key="10">
    <source>
        <dbReference type="Proteomes" id="UP001285441"/>
    </source>
</evidence>
<dbReference type="PANTHER" id="PTHR47416:SF8">
    <property type="entry name" value="BASIC-LEUCINE ZIPPER TRANSCRIPTION FACTOR E-RELATED"/>
    <property type="match status" value="1"/>
</dbReference>
<dbReference type="SMART" id="SM00338">
    <property type="entry name" value="BRLZ"/>
    <property type="match status" value="1"/>
</dbReference>
<sequence>MVSAFQMQSFYRTPLTVDTTHAQKFFDEEDASILDENILDQNGLDSGLEMSPPMVESRRDSFAVSSALFSPKTEDWQSVEMQSVPSNNPFLDQHSNNPFLHQSHQSAYQSHPWPMTSSGSVTPLQTYDGLPTEYDSNVSLFHRPVTMQAQTSFSNPNNQVAMFQQLGHSQSIPTSPQKDLWMSQDLKNQGMAKRPRPNSPLIRSHNELRRGDGIRKKNARFEIPAERNLSNIDNLISQSTDEQEIKELKQQKRLLRNRQAALDSRQRKKQHTERLEDEKKQYTEVITSLEDSIAKLERDMEQLLREKSSYEAYIDEMKRDQEEMIGRHTIETGELRKKISVLSNHVQTLEGAAMSSGSTAPNTSGFASAFGDMDGITMDGPWDNMPMFGDFPMEQPAEVKQEMQIIPAKKPEVVLPTDSEKPAQQGGLLFMLFLVGAFVLSSRSTPSIPRVSEDVRAASATLLENVLKDAGVPHATSAMDAMAPRPSGNSWAQSAGSSLPIAAPVMDNVAPSMLGEMADALTQPTEQQTNEQLFSLSAAQYNGLNSQDFLQNAPAERSTSQGRRNLAEALASMRNSNKQSAAEVYTRSLLWDQIPGDVVRSFAKMVAECGPQSAAGGDNDT</sequence>
<evidence type="ECO:0000256" key="4">
    <source>
        <dbReference type="ARBA" id="ARBA00023125"/>
    </source>
</evidence>
<feature type="compositionally biased region" description="Basic and acidic residues" evidence="7">
    <location>
        <begin position="204"/>
        <end position="215"/>
    </location>
</feature>
<dbReference type="CDD" id="cd14686">
    <property type="entry name" value="bZIP"/>
    <property type="match status" value="1"/>
</dbReference>
<protein>
    <recommendedName>
        <fullName evidence="8">BZIP domain-containing protein</fullName>
    </recommendedName>
</protein>
<keyword evidence="4" id="KW-0238">DNA-binding</keyword>
<dbReference type="Pfam" id="PF00170">
    <property type="entry name" value="bZIP_1"/>
    <property type="match status" value="1"/>
</dbReference>
<gene>
    <name evidence="9" type="ORF">B0H63DRAFT_12060</name>
</gene>
<evidence type="ECO:0000256" key="5">
    <source>
        <dbReference type="ARBA" id="ARBA00023163"/>
    </source>
</evidence>
<dbReference type="PROSITE" id="PS50217">
    <property type="entry name" value="BZIP"/>
    <property type="match status" value="1"/>
</dbReference>
<evidence type="ECO:0000256" key="6">
    <source>
        <dbReference type="ARBA" id="ARBA00023242"/>
    </source>
</evidence>
<dbReference type="InterPro" id="IPR004827">
    <property type="entry name" value="bZIP"/>
</dbReference>
<dbReference type="EMBL" id="JAULSW010000001">
    <property type="protein sequence ID" value="KAK3393165.1"/>
    <property type="molecule type" value="Genomic_DNA"/>
</dbReference>
<dbReference type="GO" id="GO:0005634">
    <property type="term" value="C:nucleus"/>
    <property type="evidence" value="ECO:0007669"/>
    <property type="project" value="UniProtKB-SubCell"/>
</dbReference>
<dbReference type="GO" id="GO:0003700">
    <property type="term" value="F:DNA-binding transcription factor activity"/>
    <property type="evidence" value="ECO:0007669"/>
    <property type="project" value="InterPro"/>
</dbReference>
<keyword evidence="5" id="KW-0804">Transcription</keyword>
<name>A0AAE0P576_9PEZI</name>
<dbReference type="SUPFAM" id="SSF57959">
    <property type="entry name" value="Leucine zipper domain"/>
    <property type="match status" value="1"/>
</dbReference>
<evidence type="ECO:0000256" key="2">
    <source>
        <dbReference type="ARBA" id="ARBA00007163"/>
    </source>
</evidence>
<reference evidence="9" key="2">
    <citation type="submission" date="2023-06" db="EMBL/GenBank/DDBJ databases">
        <authorList>
            <consortium name="Lawrence Berkeley National Laboratory"/>
            <person name="Haridas S."/>
            <person name="Hensen N."/>
            <person name="Bonometti L."/>
            <person name="Westerberg I."/>
            <person name="Brannstrom I.O."/>
            <person name="Guillou S."/>
            <person name="Cros-Aarteil S."/>
            <person name="Calhoun S."/>
            <person name="Kuo A."/>
            <person name="Mondo S."/>
            <person name="Pangilinan J."/>
            <person name="Riley R."/>
            <person name="LaButti K."/>
            <person name="Andreopoulos B."/>
            <person name="Lipzen A."/>
            <person name="Chen C."/>
            <person name="Yanf M."/>
            <person name="Daum C."/>
            <person name="Ng V."/>
            <person name="Clum A."/>
            <person name="Steindorff A."/>
            <person name="Ohm R."/>
            <person name="Martin F."/>
            <person name="Silar P."/>
            <person name="Natvig D."/>
            <person name="Lalanne C."/>
            <person name="Gautier V."/>
            <person name="Ament-velasquez S.L."/>
            <person name="Kruys A."/>
            <person name="Hutchinson M.I."/>
            <person name="Powell A.J."/>
            <person name="Barry K."/>
            <person name="Miller A.N."/>
            <person name="Grigoriev I.V."/>
            <person name="Debuchy R."/>
            <person name="Gladieux P."/>
            <person name="Thoren M.H."/>
            <person name="Johannesson H."/>
        </authorList>
    </citation>
    <scope>NUCLEOTIDE SEQUENCE</scope>
    <source>
        <strain evidence="9">CBS 232.78</strain>
    </source>
</reference>
<proteinExistence type="inferred from homology"/>
<reference evidence="9" key="1">
    <citation type="journal article" date="2023" name="Mol. Phylogenet. Evol.">
        <title>Genome-scale phylogeny and comparative genomics of the fungal order Sordariales.</title>
        <authorList>
            <person name="Hensen N."/>
            <person name="Bonometti L."/>
            <person name="Westerberg I."/>
            <person name="Brannstrom I.O."/>
            <person name="Guillou S."/>
            <person name="Cros-Aarteil S."/>
            <person name="Calhoun S."/>
            <person name="Haridas S."/>
            <person name="Kuo A."/>
            <person name="Mondo S."/>
            <person name="Pangilinan J."/>
            <person name="Riley R."/>
            <person name="LaButti K."/>
            <person name="Andreopoulos B."/>
            <person name="Lipzen A."/>
            <person name="Chen C."/>
            <person name="Yan M."/>
            <person name="Daum C."/>
            <person name="Ng V."/>
            <person name="Clum A."/>
            <person name="Steindorff A."/>
            <person name="Ohm R.A."/>
            <person name="Martin F."/>
            <person name="Silar P."/>
            <person name="Natvig D.O."/>
            <person name="Lalanne C."/>
            <person name="Gautier V."/>
            <person name="Ament-Velasquez S.L."/>
            <person name="Kruys A."/>
            <person name="Hutchinson M.I."/>
            <person name="Powell A.J."/>
            <person name="Barry K."/>
            <person name="Miller A.N."/>
            <person name="Grigoriev I.V."/>
            <person name="Debuchy R."/>
            <person name="Gladieux P."/>
            <person name="Hiltunen Thoren M."/>
            <person name="Johannesson H."/>
        </authorList>
    </citation>
    <scope>NUCLEOTIDE SEQUENCE</scope>
    <source>
        <strain evidence="9">CBS 232.78</strain>
    </source>
</reference>
<keyword evidence="6" id="KW-0539">Nucleus</keyword>
<evidence type="ECO:0000313" key="9">
    <source>
        <dbReference type="EMBL" id="KAK3393165.1"/>
    </source>
</evidence>